<name>A0A5J4P4A9_9ZZZZ</name>
<reference evidence="1" key="1">
    <citation type="submission" date="2019-03" db="EMBL/GenBank/DDBJ databases">
        <title>Single cell metagenomics reveals metabolic interactions within the superorganism composed of flagellate Streblomastix strix and complex community of Bacteroidetes bacteria on its surface.</title>
        <authorList>
            <person name="Treitli S.C."/>
            <person name="Kolisko M."/>
            <person name="Husnik F."/>
            <person name="Keeling P."/>
            <person name="Hampl V."/>
        </authorList>
    </citation>
    <scope>NUCLEOTIDE SEQUENCE</scope>
    <source>
        <strain evidence="1">STM</strain>
    </source>
</reference>
<comment type="caution">
    <text evidence="1">The sequence shown here is derived from an EMBL/GenBank/DDBJ whole genome shotgun (WGS) entry which is preliminary data.</text>
</comment>
<proteinExistence type="predicted"/>
<feature type="non-terminal residue" evidence="1">
    <location>
        <position position="21"/>
    </location>
</feature>
<accession>A0A5J4P4A9</accession>
<organism evidence="1">
    <name type="scientific">termite gut metagenome</name>
    <dbReference type="NCBI Taxonomy" id="433724"/>
    <lineage>
        <taxon>unclassified sequences</taxon>
        <taxon>metagenomes</taxon>
        <taxon>organismal metagenomes</taxon>
    </lineage>
</organism>
<sequence length="21" mass="2354">MEKNFSSKLIHLGDKFGESVS</sequence>
<evidence type="ECO:0000313" key="1">
    <source>
        <dbReference type="EMBL" id="KAA6304146.1"/>
    </source>
</evidence>
<dbReference type="EMBL" id="SNRY01011746">
    <property type="protein sequence ID" value="KAA6304146.1"/>
    <property type="molecule type" value="Genomic_DNA"/>
</dbReference>
<protein>
    <submittedName>
        <fullName evidence="1">Uncharacterized protein</fullName>
    </submittedName>
</protein>
<dbReference type="AlphaFoldDB" id="A0A5J4P4A9"/>
<gene>
    <name evidence="1" type="ORF">EZS27_044211</name>
</gene>